<dbReference type="RefSeq" id="WP_331244286.1">
    <property type="nucleotide sequence ID" value="NZ_JAQSGJ010000045.1"/>
</dbReference>
<dbReference type="InterPro" id="IPR006827">
    <property type="entry name" value="Lant_deHydtase_N"/>
</dbReference>
<evidence type="ECO:0000313" key="2">
    <source>
        <dbReference type="EMBL" id="MEE6716705.1"/>
    </source>
</evidence>
<feature type="domain" description="Lantibiotic dehydratase N-terminal" evidence="1">
    <location>
        <begin position="56"/>
        <end position="328"/>
    </location>
</feature>
<keyword evidence="3" id="KW-1185">Reference proteome</keyword>
<evidence type="ECO:0000259" key="1">
    <source>
        <dbReference type="Pfam" id="PF04738"/>
    </source>
</evidence>
<protein>
    <submittedName>
        <fullName evidence="2">Lantibiotic dehydratase</fullName>
    </submittedName>
</protein>
<name>A0ABU7T256_9LACO</name>
<dbReference type="EMBL" id="JAQSGK010000045">
    <property type="protein sequence ID" value="MEE6716705.1"/>
    <property type="molecule type" value="Genomic_DNA"/>
</dbReference>
<evidence type="ECO:0000313" key="3">
    <source>
        <dbReference type="Proteomes" id="UP001330016"/>
    </source>
</evidence>
<organism evidence="2 3">
    <name type="scientific">Schleiferilactobacillus harbinensis</name>
    <dbReference type="NCBI Taxonomy" id="304207"/>
    <lineage>
        <taxon>Bacteria</taxon>
        <taxon>Bacillati</taxon>
        <taxon>Bacillota</taxon>
        <taxon>Bacilli</taxon>
        <taxon>Lactobacillales</taxon>
        <taxon>Lactobacillaceae</taxon>
        <taxon>Schleiferilactobacillus</taxon>
    </lineage>
</organism>
<dbReference type="Proteomes" id="UP001330016">
    <property type="component" value="Unassembled WGS sequence"/>
</dbReference>
<feature type="non-terminal residue" evidence="2">
    <location>
        <position position="363"/>
    </location>
</feature>
<sequence>MANNKATKDAWRFDDVVEVRVSNFSSEKLESVVDAFQTAKCLKEEKTAVHIFYERSDLCEALAVASPSTFASMRSVDMADETTVQKVFQTLYKYLLRMDFRATPFGLFSTVFRTTFTSSEVTDIPDFRGQPTVLLSERVRLLFYDELLNSKKAIADQTVYLNPTVVKRGNSSFVMTILGENPIFSEGKEVVYESNPIIKLIVSALLTRGRSARKVMELLDKHHGEWQLKASEENNPSDLILSVLQELLKQRFLYLKDYPVGPVPVESEVKSLQRYSKYVPPVMYRSLLQLNNDVKEYEHVPSLDNLERAKETAQRIGKCANPLVINSVQESRNEAPLQLARPQLEKLLQVYTNIEKMNTAMNT</sequence>
<comment type="caution">
    <text evidence="2">The sequence shown here is derived from an EMBL/GenBank/DDBJ whole genome shotgun (WGS) entry which is preliminary data.</text>
</comment>
<reference evidence="2 3" key="1">
    <citation type="submission" date="2023-02" db="EMBL/GenBank/DDBJ databases">
        <title>The predominant lactic acid bacteria and yeasts involved in the spontaneous fermentation of millet during the production of the traditional porridge Hausa koko in Ghana.</title>
        <authorList>
            <person name="Atter A."/>
            <person name="Diaz M."/>
        </authorList>
    </citation>
    <scope>NUCLEOTIDE SEQUENCE [LARGE SCALE GENOMIC DNA]</scope>
    <source>
        <strain evidence="2 3">FI11640</strain>
    </source>
</reference>
<accession>A0ABU7T256</accession>
<dbReference type="Pfam" id="PF04738">
    <property type="entry name" value="Lant_dehydr_N"/>
    <property type="match status" value="1"/>
</dbReference>
<gene>
    <name evidence="2" type="ORF">PS435_12665</name>
</gene>
<proteinExistence type="predicted"/>